<dbReference type="GO" id="GO:0070578">
    <property type="term" value="C:RISC-loading complex"/>
    <property type="evidence" value="ECO:0007669"/>
    <property type="project" value="TreeGrafter"/>
</dbReference>
<dbReference type="InterPro" id="IPR011545">
    <property type="entry name" value="DEAD/DEAH_box_helicase_dom"/>
</dbReference>
<evidence type="ECO:0000256" key="3">
    <source>
        <dbReference type="ARBA" id="ARBA00012177"/>
    </source>
</evidence>
<dbReference type="GO" id="GO:0046872">
    <property type="term" value="F:metal ion binding"/>
    <property type="evidence" value="ECO:0007669"/>
    <property type="project" value="UniProtKB-KW"/>
</dbReference>
<protein>
    <recommendedName>
        <fullName evidence="3">ribonuclease III</fullName>
        <ecNumber evidence="3">3.1.26.3</ecNumber>
    </recommendedName>
</protein>
<dbReference type="PROSITE" id="PS51194">
    <property type="entry name" value="HELICASE_CTER"/>
    <property type="match status" value="1"/>
</dbReference>
<dbReference type="PANTHER" id="PTHR14950">
    <property type="entry name" value="DICER-RELATED"/>
    <property type="match status" value="1"/>
</dbReference>
<dbReference type="InterPro" id="IPR001650">
    <property type="entry name" value="Helicase_C-like"/>
</dbReference>
<dbReference type="Pfam" id="PF00271">
    <property type="entry name" value="Helicase_C"/>
    <property type="match status" value="1"/>
</dbReference>
<dbReference type="Pfam" id="PF00270">
    <property type="entry name" value="DEAD"/>
    <property type="match status" value="1"/>
</dbReference>
<dbReference type="SMART" id="SM00490">
    <property type="entry name" value="HELICc"/>
    <property type="match status" value="1"/>
</dbReference>
<evidence type="ECO:0000256" key="12">
    <source>
        <dbReference type="ARBA" id="ARBA00035116"/>
    </source>
</evidence>
<accession>A0A8X6KZD6</accession>
<evidence type="ECO:0000256" key="13">
    <source>
        <dbReference type="PROSITE-ProRule" id="PRU00657"/>
    </source>
</evidence>
<dbReference type="Gene3D" id="3.30.160.380">
    <property type="entry name" value="Dicer dimerisation domain"/>
    <property type="match status" value="1"/>
</dbReference>
<dbReference type="InterPro" id="IPR038248">
    <property type="entry name" value="Dicer_dimer_sf"/>
</dbReference>
<keyword evidence="10" id="KW-0067">ATP-binding</keyword>
<evidence type="ECO:0000256" key="7">
    <source>
        <dbReference type="ARBA" id="ARBA00022759"/>
    </source>
</evidence>
<dbReference type="Proteomes" id="UP000887116">
    <property type="component" value="Unassembled WGS sequence"/>
</dbReference>
<dbReference type="InterPro" id="IPR036085">
    <property type="entry name" value="PAZ_dom_sf"/>
</dbReference>
<dbReference type="SMART" id="SM00487">
    <property type="entry name" value="DEXDc"/>
    <property type="match status" value="1"/>
</dbReference>
<feature type="domain" description="Helicase ATP-binding" evidence="16">
    <location>
        <begin position="34"/>
        <end position="211"/>
    </location>
</feature>
<keyword evidence="8" id="KW-0378">Hydrolase</keyword>
<feature type="domain" description="Dicer dsRNA-binding fold" evidence="18">
    <location>
        <begin position="643"/>
        <end position="734"/>
    </location>
</feature>
<dbReference type="GO" id="GO:0031054">
    <property type="term" value="P:pre-miRNA processing"/>
    <property type="evidence" value="ECO:0007669"/>
    <property type="project" value="TreeGrafter"/>
</dbReference>
<evidence type="ECO:0000256" key="14">
    <source>
        <dbReference type="SAM" id="MobiDB-lite"/>
    </source>
</evidence>
<comment type="similarity">
    <text evidence="12 13">Belongs to the helicase family. Dicer subfamily.</text>
</comment>
<dbReference type="InterPro" id="IPR014001">
    <property type="entry name" value="Helicase_ATP-bd"/>
</dbReference>
<keyword evidence="20" id="KW-1185">Reference proteome</keyword>
<dbReference type="GO" id="GO:0004530">
    <property type="term" value="F:deoxyribonuclease I activity"/>
    <property type="evidence" value="ECO:0007669"/>
    <property type="project" value="TreeGrafter"/>
</dbReference>
<dbReference type="GO" id="GO:0006309">
    <property type="term" value="P:apoptotic DNA fragmentation"/>
    <property type="evidence" value="ECO:0007669"/>
    <property type="project" value="TreeGrafter"/>
</dbReference>
<dbReference type="PROSITE" id="PS51327">
    <property type="entry name" value="DICER_DSRBF"/>
    <property type="match status" value="1"/>
</dbReference>
<evidence type="ECO:0000313" key="19">
    <source>
        <dbReference type="EMBL" id="GFQ90889.1"/>
    </source>
</evidence>
<dbReference type="GO" id="GO:0004386">
    <property type="term" value="F:helicase activity"/>
    <property type="evidence" value="ECO:0007669"/>
    <property type="project" value="UniProtKB-KW"/>
</dbReference>
<dbReference type="InterPro" id="IPR027417">
    <property type="entry name" value="P-loop_NTPase"/>
</dbReference>
<dbReference type="Pfam" id="PF20930">
    <property type="entry name" value="Dicer_PBD"/>
    <property type="match status" value="1"/>
</dbReference>
<dbReference type="FunFam" id="3.30.160.380:FF:000003">
    <property type="entry name" value="Endoribonuclease dcr-1"/>
    <property type="match status" value="1"/>
</dbReference>
<dbReference type="OrthoDB" id="2392202at2759"/>
<dbReference type="SUPFAM" id="SSF52540">
    <property type="entry name" value="P-loop containing nucleoside triphosphate hydrolases"/>
    <property type="match status" value="1"/>
</dbReference>
<sequence length="1253" mass="144524">MSTHVLKPPKLRRYHILESISSKTFIPREYQVELLDTARKKNTIVCLGTGTGKTFVAVMLIKEFSHQVRETPINGGKRTVLLVPTIPLVLQQAKVIMDCTDLSVGEYFGSESERWSKENWLKEAEKNQVFVMTADIFKMILHHGFLPLSLFNLIIFDECHRAVKNHPYCEIMRCFDVCSLENQPHILGLSASLINNKCQPMRIEKEIRHLENILKSSVETASDLTALSKYGSKPKEFIAVYNSYSEDDSVLNFVISLINNALVFLDTVNIKYDLDDYLSHPCRQPRRYLIELSYVIMDLGLWCSLKAIQLFMDEIDLTLESLYSPEHKRFLMLARTVLLTAEVQIQSILDKNDLQSYLIDKIPPKLKTLLTLLEPYKPIVELSDENDKLAETKPHIETSVCDGNILEINYNESEKSVSQIIPQIVKDKDILNGCKMNRNDFKMKREKKYNYPDDSKALCGLIFVQQRIAAYLLSEWLSAIKENHPNLNFLSPSYIIGHGKNVSGAKSILMGFQKQEDVLQKFRTRVYNLVIATSVIEEGMDIPKCNVVIRFDPPENFRAYIQSKGRARVNDSSYILMVKSTRKAAFEDNLADYKTVEELLLIKCHKADHDMDEPIVENNIDDLIEPYMPVKEDGCARVTLSSAIALVNKYCAKLPSDTFTRLTPKWKIHEENSLFQCILKLPINSPLKKAIIGPWMKSKKLAKMAAALQTCIELHKCGELDDNLLPTGKEAVKSEDFMLDEMDDSMKKDELSSKQHPLTRNLDKTDENMKKDDDSRKAVARPGTTKRRMYYFKKVADALRNSLPVPNQLCYLYSFDMKLTCPIPEEQNTRGRKIHDPSSTVRRFGILTCKPIPPICSFPVFTRSGEVTVSLKSAASNLLLNEEKLEALAYFHRYTFSDVLRLEKYPMSYKPLESEASFYVVPVTESNADELVIDWKFTDLILQQKNDKPRKPFDEERKNFKFITEDYQDAVVMPWYRNLDKPQFFYVAEICAYLTPKSDFPDMEYESFEAYYAKKYDIKIMNHNQPLLDVDHTSARLNLLTPRYVNRKGVTLPTSSEQTKRTKRENLQQKQILIPELCSVHPFPAYLWRKAVCLPCILYRLNSLLLAEQLRLLVANSISIGIRELPEDFQWPALDFGWTLADIISAQTEEKETKKVNEPKEAFNQNFKNGYIDPVKNQNLYNSNMHEYPEKENDNNMMDFEIDVFDPSKVYIPDDDALLEQELNEINFNMGGPLFDTNNFPCLLVEIIFIHNK</sequence>
<evidence type="ECO:0000256" key="9">
    <source>
        <dbReference type="ARBA" id="ARBA00022806"/>
    </source>
</evidence>
<dbReference type="FunFam" id="2.170.260.10:FF:000002">
    <property type="entry name" value="Putative Endoribonuclease Dicer"/>
    <property type="match status" value="1"/>
</dbReference>
<dbReference type="EMBL" id="BMAO01023781">
    <property type="protein sequence ID" value="GFQ90889.1"/>
    <property type="molecule type" value="Genomic_DNA"/>
</dbReference>
<dbReference type="Pfam" id="PF03368">
    <property type="entry name" value="Dicer_dimer"/>
    <property type="match status" value="1"/>
</dbReference>
<reference evidence="19" key="1">
    <citation type="submission" date="2020-07" db="EMBL/GenBank/DDBJ databases">
        <title>Multicomponent nature underlies the extraordinary mechanical properties of spider dragline silk.</title>
        <authorList>
            <person name="Kono N."/>
            <person name="Nakamura H."/>
            <person name="Mori M."/>
            <person name="Yoshida Y."/>
            <person name="Ohtoshi R."/>
            <person name="Malay A.D."/>
            <person name="Moran D.A.P."/>
            <person name="Tomita M."/>
            <person name="Numata K."/>
            <person name="Arakawa K."/>
        </authorList>
    </citation>
    <scope>NUCLEOTIDE SEQUENCE</scope>
</reference>
<keyword evidence="7" id="KW-0255">Endonuclease</keyword>
<feature type="domain" description="Helicase C-terminal" evidence="17">
    <location>
        <begin position="450"/>
        <end position="624"/>
    </location>
</feature>
<evidence type="ECO:0000256" key="1">
    <source>
        <dbReference type="ARBA" id="ARBA00000109"/>
    </source>
</evidence>
<evidence type="ECO:0000256" key="10">
    <source>
        <dbReference type="ARBA" id="ARBA00022840"/>
    </source>
</evidence>
<organism evidence="19 20">
    <name type="scientific">Trichonephila clavata</name>
    <name type="common">Joro spider</name>
    <name type="synonym">Nephila clavata</name>
    <dbReference type="NCBI Taxonomy" id="2740835"/>
    <lineage>
        <taxon>Eukaryota</taxon>
        <taxon>Metazoa</taxon>
        <taxon>Ecdysozoa</taxon>
        <taxon>Arthropoda</taxon>
        <taxon>Chelicerata</taxon>
        <taxon>Arachnida</taxon>
        <taxon>Araneae</taxon>
        <taxon>Araneomorphae</taxon>
        <taxon>Entelegynae</taxon>
        <taxon>Araneoidea</taxon>
        <taxon>Nephilidae</taxon>
        <taxon>Trichonephila</taxon>
    </lineage>
</organism>
<evidence type="ECO:0000256" key="4">
    <source>
        <dbReference type="ARBA" id="ARBA00022722"/>
    </source>
</evidence>
<evidence type="ECO:0000259" key="16">
    <source>
        <dbReference type="PROSITE" id="PS51192"/>
    </source>
</evidence>
<dbReference type="GO" id="GO:0005737">
    <property type="term" value="C:cytoplasm"/>
    <property type="evidence" value="ECO:0007669"/>
    <property type="project" value="TreeGrafter"/>
</dbReference>
<comment type="catalytic activity">
    <reaction evidence="1">
        <text>Endonucleolytic cleavage to 5'-phosphomonoester.</text>
        <dbReference type="EC" id="3.1.26.3"/>
    </reaction>
</comment>
<dbReference type="Pfam" id="PF20931">
    <property type="entry name" value="Dicer_platform"/>
    <property type="match status" value="1"/>
</dbReference>
<evidence type="ECO:0000313" key="20">
    <source>
        <dbReference type="Proteomes" id="UP000887116"/>
    </source>
</evidence>
<dbReference type="EC" id="3.1.26.3" evidence="3"/>
<dbReference type="PROSITE" id="PS50821">
    <property type="entry name" value="PAZ"/>
    <property type="match status" value="1"/>
</dbReference>
<dbReference type="GO" id="GO:0005634">
    <property type="term" value="C:nucleus"/>
    <property type="evidence" value="ECO:0007669"/>
    <property type="project" value="TreeGrafter"/>
</dbReference>
<dbReference type="GO" id="GO:0003723">
    <property type="term" value="F:RNA binding"/>
    <property type="evidence" value="ECO:0007669"/>
    <property type="project" value="UniProtKB-UniRule"/>
</dbReference>
<dbReference type="CDD" id="cd18034">
    <property type="entry name" value="DEXHc_dicer"/>
    <property type="match status" value="1"/>
</dbReference>
<name>A0A8X6KZD6_TRICU</name>
<keyword evidence="4" id="KW-0540">Nuclease</keyword>
<evidence type="ECO:0000256" key="11">
    <source>
        <dbReference type="ARBA" id="ARBA00022842"/>
    </source>
</evidence>
<evidence type="ECO:0000256" key="6">
    <source>
        <dbReference type="ARBA" id="ARBA00022741"/>
    </source>
</evidence>
<keyword evidence="5" id="KW-0479">Metal-binding</keyword>
<dbReference type="InterPro" id="IPR048512">
    <property type="entry name" value="Dicer_platform"/>
</dbReference>
<feature type="domain" description="PAZ" evidence="15">
    <location>
        <begin position="938"/>
        <end position="1082"/>
    </location>
</feature>
<comment type="cofactor">
    <cofactor evidence="2">
        <name>Mg(2+)</name>
        <dbReference type="ChEBI" id="CHEBI:18420"/>
    </cofactor>
</comment>
<gene>
    <name evidence="19" type="primary">dicer1</name>
    <name evidence="19" type="ORF">TNCT_467211</name>
</gene>
<dbReference type="Gene3D" id="3.40.50.300">
    <property type="entry name" value="P-loop containing nucleotide triphosphate hydrolases"/>
    <property type="match status" value="2"/>
</dbReference>
<dbReference type="GO" id="GO:0030422">
    <property type="term" value="P:siRNA processing"/>
    <property type="evidence" value="ECO:0007669"/>
    <property type="project" value="TreeGrafter"/>
</dbReference>
<keyword evidence="11" id="KW-0460">Magnesium</keyword>
<dbReference type="InterPro" id="IPR003100">
    <property type="entry name" value="PAZ_dom"/>
</dbReference>
<dbReference type="FunFam" id="3.40.50.300:FF:000628">
    <property type="entry name" value="Endoribonuclease Dicer"/>
    <property type="match status" value="1"/>
</dbReference>
<evidence type="ECO:0000256" key="5">
    <source>
        <dbReference type="ARBA" id="ARBA00022723"/>
    </source>
</evidence>
<evidence type="ECO:0000256" key="8">
    <source>
        <dbReference type="ARBA" id="ARBA00022801"/>
    </source>
</evidence>
<dbReference type="SUPFAM" id="SSF101690">
    <property type="entry name" value="PAZ domain"/>
    <property type="match status" value="1"/>
</dbReference>
<dbReference type="SMART" id="SM00949">
    <property type="entry name" value="PAZ"/>
    <property type="match status" value="1"/>
</dbReference>
<evidence type="ECO:0000259" key="17">
    <source>
        <dbReference type="PROSITE" id="PS51194"/>
    </source>
</evidence>
<evidence type="ECO:0000259" key="15">
    <source>
        <dbReference type="PROSITE" id="PS50821"/>
    </source>
</evidence>
<dbReference type="AlphaFoldDB" id="A0A8X6KZD6"/>
<dbReference type="GO" id="GO:0005524">
    <property type="term" value="F:ATP binding"/>
    <property type="evidence" value="ECO:0007669"/>
    <property type="project" value="UniProtKB-KW"/>
</dbReference>
<dbReference type="InterPro" id="IPR005034">
    <property type="entry name" value="Dicer_dimerisation"/>
</dbReference>
<dbReference type="PANTHER" id="PTHR14950:SF37">
    <property type="entry name" value="ENDORIBONUCLEASE DICER"/>
    <property type="match status" value="1"/>
</dbReference>
<evidence type="ECO:0000259" key="18">
    <source>
        <dbReference type="PROSITE" id="PS51327"/>
    </source>
</evidence>
<keyword evidence="6" id="KW-0547">Nucleotide-binding</keyword>
<keyword evidence="9" id="KW-0347">Helicase</keyword>
<proteinExistence type="inferred from homology"/>
<comment type="caution">
    <text evidence="19">The sequence shown here is derived from an EMBL/GenBank/DDBJ whole genome shotgun (WGS) entry which is preliminary data.</text>
</comment>
<keyword evidence="13" id="KW-0694">RNA-binding</keyword>
<evidence type="ECO:0000256" key="2">
    <source>
        <dbReference type="ARBA" id="ARBA00001946"/>
    </source>
</evidence>
<dbReference type="GO" id="GO:0004525">
    <property type="term" value="F:ribonuclease III activity"/>
    <property type="evidence" value="ECO:0007669"/>
    <property type="project" value="UniProtKB-EC"/>
</dbReference>
<dbReference type="PROSITE" id="PS51192">
    <property type="entry name" value="HELICASE_ATP_BIND_1"/>
    <property type="match status" value="1"/>
</dbReference>
<feature type="compositionally biased region" description="Basic and acidic residues" evidence="14">
    <location>
        <begin position="761"/>
        <end position="777"/>
    </location>
</feature>
<feature type="region of interest" description="Disordered" evidence="14">
    <location>
        <begin position="745"/>
        <end position="780"/>
    </location>
</feature>
<dbReference type="CDD" id="cd02843">
    <property type="entry name" value="PAZ_dicer_like"/>
    <property type="match status" value="1"/>
</dbReference>
<dbReference type="Gene3D" id="2.170.260.10">
    <property type="entry name" value="paz domain"/>
    <property type="match status" value="1"/>
</dbReference>
<dbReference type="Pfam" id="PF02170">
    <property type="entry name" value="PAZ"/>
    <property type="match status" value="1"/>
</dbReference>
<dbReference type="InterPro" id="IPR048513">
    <property type="entry name" value="Dicer_PBD"/>
</dbReference>